<organism evidence="1 2">
    <name type="scientific">Legionella feeleii</name>
    <dbReference type="NCBI Taxonomy" id="453"/>
    <lineage>
        <taxon>Bacteria</taxon>
        <taxon>Pseudomonadati</taxon>
        <taxon>Pseudomonadota</taxon>
        <taxon>Gammaproteobacteria</taxon>
        <taxon>Legionellales</taxon>
        <taxon>Legionellaceae</taxon>
        <taxon>Legionella</taxon>
    </lineage>
</organism>
<gene>
    <name evidence="1" type="ORF">NCTC11978_01969</name>
</gene>
<dbReference type="Proteomes" id="UP000254033">
    <property type="component" value="Unassembled WGS sequence"/>
</dbReference>
<accession>A0A378IV33</accession>
<proteinExistence type="predicted"/>
<evidence type="ECO:0000313" key="2">
    <source>
        <dbReference type="Proteomes" id="UP000254033"/>
    </source>
</evidence>
<dbReference type="EMBL" id="UGNY01000001">
    <property type="protein sequence ID" value="STX38780.1"/>
    <property type="molecule type" value="Genomic_DNA"/>
</dbReference>
<dbReference type="AlphaFoldDB" id="A0A378IV33"/>
<name>A0A378IV33_9GAMM</name>
<reference evidence="1 2" key="1">
    <citation type="submission" date="2018-06" db="EMBL/GenBank/DDBJ databases">
        <authorList>
            <consortium name="Pathogen Informatics"/>
            <person name="Doyle S."/>
        </authorList>
    </citation>
    <scope>NUCLEOTIDE SEQUENCE [LARGE SCALE GENOMIC DNA]</scope>
    <source>
        <strain evidence="1 2">NCTC11978</strain>
    </source>
</reference>
<protein>
    <submittedName>
        <fullName evidence="1">Uncharacterized protein</fullName>
    </submittedName>
</protein>
<sequence length="36" mass="3841">MMIGSLAIIAQTGSSQSKKANYKKPNKIKVASFVSL</sequence>
<evidence type="ECO:0000313" key="1">
    <source>
        <dbReference type="EMBL" id="STX38780.1"/>
    </source>
</evidence>